<evidence type="ECO:0000256" key="5">
    <source>
        <dbReference type="ARBA" id="ARBA00023141"/>
    </source>
</evidence>
<dbReference type="NCBIfam" id="TIGR00033">
    <property type="entry name" value="aroC"/>
    <property type="match status" value="1"/>
</dbReference>
<dbReference type="RefSeq" id="WP_224325053.1">
    <property type="nucleotide sequence ID" value="NZ_JACGBB010000001.1"/>
</dbReference>
<evidence type="ECO:0000256" key="1">
    <source>
        <dbReference type="ARBA" id="ARBA00005044"/>
    </source>
</evidence>
<evidence type="ECO:0000256" key="6">
    <source>
        <dbReference type="ARBA" id="ARBA00023239"/>
    </source>
</evidence>
<comment type="function">
    <text evidence="7">Catalyzes the anti-1,4-elimination of the C-3 phosphate and the C-6 proR hydrogen from 5-enolpyruvylshikimate-3-phosphate (EPSP) to yield chorismate, which is the branch point compound that serves as the starting substrate for the three terminal pathways of aromatic amino acid biosynthesis. This reaction introduces a second double bond into the aromatic ring system.</text>
</comment>
<keyword evidence="9" id="KW-1185">Reference proteome</keyword>
<feature type="binding site" evidence="7">
    <location>
        <begin position="237"/>
        <end position="238"/>
    </location>
    <ligand>
        <name>FMN</name>
        <dbReference type="ChEBI" id="CHEBI:58210"/>
    </ligand>
</feature>
<sequence length="396" mass="43900">MNSFGRHLKFTSFGESHGKAIGVVIDNYPSGIKIDYEYINFLLKQRQGGSAFSTPRKEEEKINIISGVFNDISTGAPICVMVENTNIKSKDYDKILRPSHADISYFAKYEIYDYLGGGRSSARESLARVIAGAFADFILKEVNIRTYASLCAVGKISVDGFAFSEEEYINAQKRQINALNHDIMCEAFKDEILKAKANNDSIGSVVSVGAFGVMAGLGEPLYDKLDARIASAFMGFNAVKAVEIGLGSKISTLNASYANEKFEKIYNEKIIKQKSSIFNNNKNSNFISFSKIDKNKNLYLKTRNNFSGGINGGISNGETIYVKSYFKPTPSIFKEQNVFDFDLKLKKHSLVGRHDPCVGVRACVVLKAMMSFILADYLLLNTSAKISNIKKIYKGE</sequence>
<evidence type="ECO:0000313" key="9">
    <source>
        <dbReference type="Proteomes" id="UP000786183"/>
    </source>
</evidence>
<comment type="catalytic activity">
    <reaction evidence="7">
        <text>5-O-(1-carboxyvinyl)-3-phosphoshikimate = chorismate + phosphate</text>
        <dbReference type="Rhea" id="RHEA:21020"/>
        <dbReference type="ChEBI" id="CHEBI:29748"/>
        <dbReference type="ChEBI" id="CHEBI:43474"/>
        <dbReference type="ChEBI" id="CHEBI:57701"/>
        <dbReference type="EC" id="4.2.3.5"/>
    </reaction>
</comment>
<dbReference type="PANTHER" id="PTHR21085:SF0">
    <property type="entry name" value="CHORISMATE SYNTHASE"/>
    <property type="match status" value="1"/>
</dbReference>
<feature type="binding site" evidence="7">
    <location>
        <position position="312"/>
    </location>
    <ligand>
        <name>FMN</name>
        <dbReference type="ChEBI" id="CHEBI:58210"/>
    </ligand>
</feature>
<dbReference type="CDD" id="cd07304">
    <property type="entry name" value="Chorismate_synthase"/>
    <property type="match status" value="1"/>
</dbReference>
<reference evidence="8 9" key="1">
    <citation type="submission" date="2020-07" db="EMBL/GenBank/DDBJ databases">
        <title>Transfer of Campylobacter canadensis to the novel genus Avispirillum gen. nov., that also includes two novel species recovered from migratory waterfowl: Avispirillum anseris sp. nov. and Avispirillum brantae sp. nov.</title>
        <authorList>
            <person name="Miller W.G."/>
            <person name="Chapman M.H."/>
            <person name="Yee E."/>
            <person name="Inglis G.D."/>
        </authorList>
    </citation>
    <scope>NUCLEOTIDE SEQUENCE [LARGE SCALE GENOMIC DNA]</scope>
    <source>
        <strain evidence="8 9">L283</strain>
    </source>
</reference>
<dbReference type="GO" id="GO:0004107">
    <property type="term" value="F:chorismate synthase activity"/>
    <property type="evidence" value="ECO:0007669"/>
    <property type="project" value="UniProtKB-EC"/>
</dbReference>
<dbReference type="Proteomes" id="UP000786183">
    <property type="component" value="Unassembled WGS sequence"/>
</dbReference>
<keyword evidence="7" id="KW-0288">FMN</keyword>
<keyword evidence="7" id="KW-0521">NADP</keyword>
<evidence type="ECO:0000256" key="2">
    <source>
        <dbReference type="ARBA" id="ARBA00008014"/>
    </source>
</evidence>
<name>A0ABS7WNZ4_9BACT</name>
<accession>A0ABS7WNZ4</accession>
<dbReference type="SUPFAM" id="SSF103263">
    <property type="entry name" value="Chorismate synthase, AroC"/>
    <property type="match status" value="1"/>
</dbReference>
<gene>
    <name evidence="7 8" type="primary">aroC</name>
    <name evidence="8" type="ORF">AVCANL283_00030</name>
</gene>
<feature type="binding site" evidence="7">
    <location>
        <position position="46"/>
    </location>
    <ligand>
        <name>NADP(+)</name>
        <dbReference type="ChEBI" id="CHEBI:58349"/>
    </ligand>
</feature>
<dbReference type="Pfam" id="PF01264">
    <property type="entry name" value="Chorismate_synt"/>
    <property type="match status" value="1"/>
</dbReference>
<feature type="binding site" evidence="7">
    <location>
        <begin position="327"/>
        <end position="331"/>
    </location>
    <ligand>
        <name>FMN</name>
        <dbReference type="ChEBI" id="CHEBI:58210"/>
    </ligand>
</feature>
<organism evidence="8 9">
    <name type="scientific">Campylobacter canadensis</name>
    <dbReference type="NCBI Taxonomy" id="449520"/>
    <lineage>
        <taxon>Bacteria</taxon>
        <taxon>Pseudomonadati</taxon>
        <taxon>Campylobacterota</taxon>
        <taxon>Epsilonproteobacteria</taxon>
        <taxon>Campylobacterales</taxon>
        <taxon>Campylobacteraceae</taxon>
        <taxon>Campylobacter</taxon>
    </lineage>
</organism>
<keyword evidence="4 7" id="KW-0028">Amino-acid biosynthesis</keyword>
<evidence type="ECO:0000256" key="4">
    <source>
        <dbReference type="ARBA" id="ARBA00022605"/>
    </source>
</evidence>
<feature type="binding site" evidence="7">
    <location>
        <position position="353"/>
    </location>
    <ligand>
        <name>FMN</name>
        <dbReference type="ChEBI" id="CHEBI:58210"/>
    </ligand>
</feature>
<keyword evidence="5 7" id="KW-0057">Aromatic amino acid biosynthesis</keyword>
<proteinExistence type="inferred from homology"/>
<dbReference type="InterPro" id="IPR035904">
    <property type="entry name" value="Chorismate_synth_AroC_sf"/>
</dbReference>
<dbReference type="EMBL" id="JACGBB010000001">
    <property type="protein sequence ID" value="MBZ7986498.1"/>
    <property type="molecule type" value="Genomic_DNA"/>
</dbReference>
<dbReference type="InterPro" id="IPR000453">
    <property type="entry name" value="Chorismate_synth"/>
</dbReference>
<comment type="caution">
    <text evidence="8">The sequence shown here is derived from an EMBL/GenBank/DDBJ whole genome shotgun (WGS) entry which is preliminary data.</text>
</comment>
<keyword evidence="6 7" id="KW-0456">Lyase</keyword>
<evidence type="ECO:0000256" key="7">
    <source>
        <dbReference type="HAMAP-Rule" id="MF_00300"/>
    </source>
</evidence>
<dbReference type="InterPro" id="IPR020541">
    <property type="entry name" value="Chorismate_synthase_CS"/>
</dbReference>
<dbReference type="PANTHER" id="PTHR21085">
    <property type="entry name" value="CHORISMATE SYNTHASE"/>
    <property type="match status" value="1"/>
</dbReference>
<comment type="subunit">
    <text evidence="7">Homotetramer.</text>
</comment>
<dbReference type="Gene3D" id="3.60.150.10">
    <property type="entry name" value="Chorismate synthase AroC"/>
    <property type="match status" value="1"/>
</dbReference>
<keyword evidence="7" id="KW-0285">Flavoprotein</keyword>
<comment type="similarity">
    <text evidence="2 7">Belongs to the chorismate synthase family.</text>
</comment>
<protein>
    <recommendedName>
        <fullName evidence="3 7">Chorismate synthase</fullName>
        <shortName evidence="7">CS</shortName>
        <ecNumber evidence="3 7">4.2.3.5</ecNumber>
    </recommendedName>
    <alternativeName>
        <fullName evidence="7">5-enolpyruvylshikimate-3-phosphate phospholyase</fullName>
    </alternativeName>
</protein>
<evidence type="ECO:0000313" key="8">
    <source>
        <dbReference type="EMBL" id="MBZ7986498.1"/>
    </source>
</evidence>
<dbReference type="HAMAP" id="MF_00300">
    <property type="entry name" value="Chorismate_synth"/>
    <property type="match status" value="1"/>
</dbReference>
<dbReference type="PIRSF" id="PIRSF001456">
    <property type="entry name" value="Chorismate_synth"/>
    <property type="match status" value="1"/>
</dbReference>
<comment type="cofactor">
    <cofactor evidence="7">
        <name>FMNH2</name>
        <dbReference type="ChEBI" id="CHEBI:57618"/>
    </cofactor>
    <text evidence="7">Reduced FMN (FMNH(2)).</text>
</comment>
<comment type="pathway">
    <text evidence="1 7">Metabolic intermediate biosynthesis; chorismate biosynthesis; chorismate from D-erythrose 4-phosphate and phosphoenolpyruvate: step 7/7.</text>
</comment>
<dbReference type="PROSITE" id="PS00788">
    <property type="entry name" value="CHORISMATE_SYNTHASE_2"/>
    <property type="match status" value="1"/>
</dbReference>
<comment type="caution">
    <text evidence="7">Lacks conserved residue(s) required for the propagation of feature annotation.</text>
</comment>
<dbReference type="EC" id="4.2.3.5" evidence="3 7"/>
<feature type="binding site" evidence="7">
    <location>
        <begin position="119"/>
        <end position="121"/>
    </location>
    <ligand>
        <name>FMN</name>
        <dbReference type="ChEBI" id="CHEBI:58210"/>
    </ligand>
</feature>
<evidence type="ECO:0000256" key="3">
    <source>
        <dbReference type="ARBA" id="ARBA00013036"/>
    </source>
</evidence>
<keyword evidence="7" id="KW-0274">FAD</keyword>